<feature type="compositionally biased region" description="Basic and acidic residues" evidence="1">
    <location>
        <begin position="1"/>
        <end position="10"/>
    </location>
</feature>
<dbReference type="STRING" id="1837282.A6F49_14770"/>
<dbReference type="RefSeq" id="WP_052505031.1">
    <property type="nucleotide sequence ID" value="NZ_LXEY01000022.1"/>
</dbReference>
<comment type="caution">
    <text evidence="3">The sequence shown here is derived from an EMBL/GenBank/DDBJ whole genome shotgun (WGS) entry which is preliminary data.</text>
</comment>
<name>A0A1B7LVT0_9MICC</name>
<dbReference type="AlphaFoldDB" id="A0A1B7LVT0"/>
<feature type="region of interest" description="Disordered" evidence="1">
    <location>
        <begin position="1"/>
        <end position="25"/>
    </location>
</feature>
<feature type="compositionally biased region" description="Basic residues" evidence="1">
    <location>
        <begin position="150"/>
        <end position="159"/>
    </location>
</feature>
<keyword evidence="4" id="KW-1185">Reference proteome</keyword>
<feature type="transmembrane region" description="Helical" evidence="2">
    <location>
        <begin position="36"/>
        <end position="57"/>
    </location>
</feature>
<evidence type="ECO:0000313" key="3">
    <source>
        <dbReference type="EMBL" id="OAV59151.1"/>
    </source>
</evidence>
<evidence type="ECO:0000256" key="1">
    <source>
        <dbReference type="SAM" id="MobiDB-lite"/>
    </source>
</evidence>
<keyword evidence="2" id="KW-0812">Transmembrane</keyword>
<feature type="transmembrane region" description="Helical" evidence="2">
    <location>
        <begin position="69"/>
        <end position="92"/>
    </location>
</feature>
<evidence type="ECO:0000256" key="2">
    <source>
        <dbReference type="SAM" id="Phobius"/>
    </source>
</evidence>
<gene>
    <name evidence="3" type="ORF">A6F49_14770</name>
</gene>
<dbReference type="OrthoDB" id="5125407at2"/>
<accession>A0A1B7LVT0</accession>
<reference evidence="3 4" key="1">
    <citation type="submission" date="2016-04" db="EMBL/GenBank/DDBJ databases">
        <title>First whole genome shotgun sequence of the bacterium Enteractinococcus sp. strain UASWS1574.</title>
        <authorList>
            <person name="Crovadore J."/>
            <person name="Chablais R."/>
            <person name="Lefort F."/>
        </authorList>
    </citation>
    <scope>NUCLEOTIDE SEQUENCE [LARGE SCALE GENOMIC DNA]</scope>
    <source>
        <strain evidence="3 4">UASWS1574</strain>
    </source>
</reference>
<dbReference type="EMBL" id="LXEY01000022">
    <property type="protein sequence ID" value="OAV59151.1"/>
    <property type="molecule type" value="Genomic_DNA"/>
</dbReference>
<sequence>MADSRLHDQPETAGAAGDDSTTDTPQQMVYRRAPKITPFLVTGGFFGVVIAFFWVAIQGTSEGYTQSQSLGFLAALFGVVGVTLGALVWLLLDRRSKRHMETVYARLTTDPKAADVALTKVDYREWSQLQQRQRVNEERRAQQLEAKAAAKAHKRNKRK</sequence>
<feature type="region of interest" description="Disordered" evidence="1">
    <location>
        <begin position="140"/>
        <end position="159"/>
    </location>
</feature>
<protein>
    <submittedName>
        <fullName evidence="3">Uncharacterized protein</fullName>
    </submittedName>
</protein>
<organism evidence="3 4">
    <name type="scientific">Enteractinococcus helveticum</name>
    <dbReference type="NCBI Taxonomy" id="1837282"/>
    <lineage>
        <taxon>Bacteria</taxon>
        <taxon>Bacillati</taxon>
        <taxon>Actinomycetota</taxon>
        <taxon>Actinomycetes</taxon>
        <taxon>Micrococcales</taxon>
        <taxon>Micrococcaceae</taxon>
    </lineage>
</organism>
<proteinExistence type="predicted"/>
<dbReference type="Proteomes" id="UP000078292">
    <property type="component" value="Unassembled WGS sequence"/>
</dbReference>
<evidence type="ECO:0000313" key="4">
    <source>
        <dbReference type="Proteomes" id="UP000078292"/>
    </source>
</evidence>
<keyword evidence="2" id="KW-0472">Membrane</keyword>
<keyword evidence="2" id="KW-1133">Transmembrane helix</keyword>